<evidence type="ECO:0000259" key="2">
    <source>
        <dbReference type="PROSITE" id="PS50132"/>
    </source>
</evidence>
<evidence type="ECO:0000313" key="3">
    <source>
        <dbReference type="EMBL" id="ETV99304.1"/>
    </source>
</evidence>
<dbReference type="EMBL" id="KI913967">
    <property type="protein sequence ID" value="ETV99304.1"/>
    <property type="molecule type" value="Genomic_DNA"/>
</dbReference>
<feature type="transmembrane region" description="Helical" evidence="1">
    <location>
        <begin position="71"/>
        <end position="91"/>
    </location>
</feature>
<name>A0A024TZ89_9STRA</name>
<keyword evidence="1" id="KW-1133">Transmembrane helix</keyword>
<proteinExistence type="predicted"/>
<evidence type="ECO:0000256" key="1">
    <source>
        <dbReference type="SAM" id="Phobius"/>
    </source>
</evidence>
<keyword evidence="1" id="KW-0472">Membrane</keyword>
<feature type="domain" description="RGS" evidence="2">
    <location>
        <begin position="288"/>
        <end position="325"/>
    </location>
</feature>
<dbReference type="VEuPathDB" id="FungiDB:H310_08036"/>
<gene>
    <name evidence="3" type="ORF">H310_08036</name>
</gene>
<dbReference type="InterPro" id="IPR036305">
    <property type="entry name" value="RGS_sf"/>
</dbReference>
<reference evidence="3" key="1">
    <citation type="submission" date="2013-12" db="EMBL/GenBank/DDBJ databases">
        <title>The Genome Sequence of Aphanomyces invadans NJM9701.</title>
        <authorList>
            <consortium name="The Broad Institute Genomics Platform"/>
            <person name="Russ C."/>
            <person name="Tyler B."/>
            <person name="van West P."/>
            <person name="Dieguez-Uribeondo J."/>
            <person name="Young S.K."/>
            <person name="Zeng Q."/>
            <person name="Gargeya S."/>
            <person name="Fitzgerald M."/>
            <person name="Abouelleil A."/>
            <person name="Alvarado L."/>
            <person name="Chapman S.B."/>
            <person name="Gainer-Dewar J."/>
            <person name="Goldberg J."/>
            <person name="Griggs A."/>
            <person name="Gujja S."/>
            <person name="Hansen M."/>
            <person name="Howarth C."/>
            <person name="Imamovic A."/>
            <person name="Ireland A."/>
            <person name="Larimer J."/>
            <person name="McCowan C."/>
            <person name="Murphy C."/>
            <person name="Pearson M."/>
            <person name="Poon T.W."/>
            <person name="Priest M."/>
            <person name="Roberts A."/>
            <person name="Saif S."/>
            <person name="Shea T."/>
            <person name="Sykes S."/>
            <person name="Wortman J."/>
            <person name="Nusbaum C."/>
            <person name="Birren B."/>
        </authorList>
    </citation>
    <scope>NUCLEOTIDE SEQUENCE [LARGE SCALE GENOMIC DNA]</scope>
    <source>
        <strain evidence="3">NJM9701</strain>
    </source>
</reference>
<feature type="transmembrane region" description="Helical" evidence="1">
    <location>
        <begin position="133"/>
        <end position="154"/>
    </location>
</feature>
<protein>
    <recommendedName>
        <fullName evidence="2">RGS domain-containing protein</fullName>
    </recommendedName>
</protein>
<dbReference type="PROSITE" id="PS50132">
    <property type="entry name" value="RGS"/>
    <property type="match status" value="1"/>
</dbReference>
<keyword evidence="1" id="KW-0812">Transmembrane</keyword>
<feature type="transmembrane region" description="Helical" evidence="1">
    <location>
        <begin position="6"/>
        <end position="31"/>
    </location>
</feature>
<feature type="transmembrane region" description="Helical" evidence="1">
    <location>
        <begin position="43"/>
        <end position="65"/>
    </location>
</feature>
<dbReference type="Gene3D" id="1.10.167.10">
    <property type="entry name" value="Regulator of G-protein Signalling 4, domain 2"/>
    <property type="match status" value="1"/>
</dbReference>
<feature type="transmembrane region" description="Helical" evidence="1">
    <location>
        <begin position="208"/>
        <end position="229"/>
    </location>
</feature>
<dbReference type="InterPro" id="IPR044926">
    <property type="entry name" value="RGS_subdomain_2"/>
</dbReference>
<accession>A0A024TZ89</accession>
<dbReference type="RefSeq" id="XP_008871860.1">
    <property type="nucleotide sequence ID" value="XM_008873638.1"/>
</dbReference>
<dbReference type="GeneID" id="20085086"/>
<dbReference type="SUPFAM" id="SSF48097">
    <property type="entry name" value="Regulator of G-protein signaling, RGS"/>
    <property type="match status" value="1"/>
</dbReference>
<dbReference type="AlphaFoldDB" id="A0A024TZ89"/>
<organism evidence="3">
    <name type="scientific">Aphanomyces invadans</name>
    <dbReference type="NCBI Taxonomy" id="157072"/>
    <lineage>
        <taxon>Eukaryota</taxon>
        <taxon>Sar</taxon>
        <taxon>Stramenopiles</taxon>
        <taxon>Oomycota</taxon>
        <taxon>Saprolegniomycetes</taxon>
        <taxon>Saprolegniales</taxon>
        <taxon>Verrucalvaceae</taxon>
        <taxon>Aphanomyces</taxon>
    </lineage>
</organism>
<sequence length="448" mass="51092">MALSWVVSLPFGLCWCAYLHMPAVLYIYVVNMHVAPIKYCQPYLVASTGLFCTLFCLTAPLVRIFSPEELSALHVICGYIFPVFAGISYVLSAVAATIMFKITDLVVNQTHFTPDQVARLTLYRWLLYPKVQLRAVAGFGSILIVPCCVVLGFTHNEVSERKQLNMILLAWTGVTGVVGSVLSLWMARHMPPYMDNLGFQSKYRRTNRTTMFLVVVGLVHGGLELVLAMPLGQEFHVRNILFTLMVQYVFYFNITVPLRHLATSVQTSAPPSRLATITFKKRHFHVDDLDHYLQSRQGQSTFLAFCQRDFRTEEIRAWQLVEQFKQRLVSPQTLVATCLSPQCALACPTSTVWGPIYVARLESWLRQDADIVGNVMPTSFFDEFQVALLVALCEDVWPRFKRQSMEWTNFYSRQRNLEGMDRVLRMVIKKSSSRLRPSRPPPTLSAPR</sequence>
<dbReference type="InterPro" id="IPR016137">
    <property type="entry name" value="RGS"/>
</dbReference>
<feature type="transmembrane region" description="Helical" evidence="1">
    <location>
        <begin position="166"/>
        <end position="187"/>
    </location>
</feature>
<feature type="transmembrane region" description="Helical" evidence="1">
    <location>
        <begin position="235"/>
        <end position="254"/>
    </location>
</feature>